<comment type="caution">
    <text evidence="2">The sequence shown here is derived from an EMBL/GenBank/DDBJ whole genome shotgun (WGS) entry which is preliminary data.</text>
</comment>
<protein>
    <submittedName>
        <fullName evidence="2">General stress protein 26</fullName>
    </submittedName>
</protein>
<reference evidence="2 3" key="1">
    <citation type="submission" date="2019-02" db="EMBL/GenBank/DDBJ databases">
        <title>Genomic Encyclopedia of Archaeal and Bacterial Type Strains, Phase II (KMG-II): from individual species to whole genera.</title>
        <authorList>
            <person name="Goeker M."/>
        </authorList>
    </citation>
    <scope>NUCLEOTIDE SEQUENCE [LARGE SCALE GENOMIC DNA]</scope>
    <source>
        <strain evidence="2 3">DSM 18101</strain>
    </source>
</reference>
<evidence type="ECO:0000313" key="2">
    <source>
        <dbReference type="EMBL" id="RZU41563.1"/>
    </source>
</evidence>
<organism evidence="2 3">
    <name type="scientific">Edaphobacter modestus</name>
    <dbReference type="NCBI Taxonomy" id="388466"/>
    <lineage>
        <taxon>Bacteria</taxon>
        <taxon>Pseudomonadati</taxon>
        <taxon>Acidobacteriota</taxon>
        <taxon>Terriglobia</taxon>
        <taxon>Terriglobales</taxon>
        <taxon>Acidobacteriaceae</taxon>
        <taxon>Edaphobacter</taxon>
    </lineage>
</organism>
<dbReference type="EMBL" id="SHKW01000001">
    <property type="protein sequence ID" value="RZU41563.1"/>
    <property type="molecule type" value="Genomic_DNA"/>
</dbReference>
<dbReference type="Gene3D" id="2.30.110.10">
    <property type="entry name" value="Electron Transport, Fmn-binding Protein, Chain A"/>
    <property type="match status" value="1"/>
</dbReference>
<dbReference type="Pfam" id="PF16242">
    <property type="entry name" value="Pyrid_ox_like"/>
    <property type="match status" value="1"/>
</dbReference>
<dbReference type="PANTHER" id="PTHR34818">
    <property type="entry name" value="PROTEIN BLI-3"/>
    <property type="match status" value="1"/>
</dbReference>
<dbReference type="Proteomes" id="UP000292958">
    <property type="component" value="Unassembled WGS sequence"/>
</dbReference>
<dbReference type="SUPFAM" id="SSF50475">
    <property type="entry name" value="FMN-binding split barrel"/>
    <property type="match status" value="1"/>
</dbReference>
<feature type="domain" description="General stress protein FMN-binding split barrel" evidence="1">
    <location>
        <begin position="20"/>
        <end position="158"/>
    </location>
</feature>
<dbReference type="RefSeq" id="WP_130419462.1">
    <property type="nucleotide sequence ID" value="NZ_SHKW01000001.1"/>
</dbReference>
<proteinExistence type="predicted"/>
<dbReference type="AlphaFoldDB" id="A0A4Q7YWS0"/>
<accession>A0A4Q7YWS0</accession>
<name>A0A4Q7YWS0_9BACT</name>
<dbReference type="InterPro" id="IPR052917">
    <property type="entry name" value="Stress-Dev_Protein"/>
</dbReference>
<gene>
    <name evidence="2" type="ORF">BDD14_3088</name>
</gene>
<dbReference type="PANTHER" id="PTHR34818:SF1">
    <property type="entry name" value="PROTEIN BLI-3"/>
    <property type="match status" value="1"/>
</dbReference>
<evidence type="ECO:0000259" key="1">
    <source>
        <dbReference type="Pfam" id="PF16242"/>
    </source>
</evidence>
<dbReference type="InterPro" id="IPR038725">
    <property type="entry name" value="YdaG_split_barrel_FMN-bd"/>
</dbReference>
<dbReference type="InterPro" id="IPR012349">
    <property type="entry name" value="Split_barrel_FMN-bd"/>
</dbReference>
<keyword evidence="3" id="KW-1185">Reference proteome</keyword>
<evidence type="ECO:0000313" key="3">
    <source>
        <dbReference type="Proteomes" id="UP000292958"/>
    </source>
</evidence>
<sequence length="158" mass="17757">MSEKHDQDSHYKELSGHEGQAKIAELVKGIRIAMMTTVAKDGSMSSRPMAVQEDPFNGTLWFLTRQGSEKVEEVGQDQHVTLTFAEPKDSKYITLKGIASVNQDRGKIQDLWNPLYKAWFPKGKDDPQIAVLRVEVNEADYWEASGSRLVMLVKYAAA</sequence>
<dbReference type="OrthoDB" id="9795235at2"/>